<organism evidence="3 4">
    <name type="scientific">Streptomyces albiaxialis</name>
    <dbReference type="NCBI Taxonomy" id="329523"/>
    <lineage>
        <taxon>Bacteria</taxon>
        <taxon>Bacillati</taxon>
        <taxon>Actinomycetota</taxon>
        <taxon>Actinomycetes</taxon>
        <taxon>Kitasatosporales</taxon>
        <taxon>Streptomycetaceae</taxon>
        <taxon>Streptomyces</taxon>
    </lineage>
</organism>
<feature type="chain" id="PRO_5047119707" description="Lipoprotein" evidence="2">
    <location>
        <begin position="37"/>
        <end position="202"/>
    </location>
</feature>
<gene>
    <name evidence="3" type="ORF">GCM10009801_59370</name>
</gene>
<dbReference type="Proteomes" id="UP001500016">
    <property type="component" value="Unassembled WGS sequence"/>
</dbReference>
<feature type="region of interest" description="Disordered" evidence="1">
    <location>
        <begin position="45"/>
        <end position="65"/>
    </location>
</feature>
<name>A0ABN2WHV7_9ACTN</name>
<evidence type="ECO:0000256" key="1">
    <source>
        <dbReference type="SAM" id="MobiDB-lite"/>
    </source>
</evidence>
<feature type="compositionally biased region" description="Polar residues" evidence="1">
    <location>
        <begin position="45"/>
        <end position="58"/>
    </location>
</feature>
<evidence type="ECO:0000313" key="4">
    <source>
        <dbReference type="Proteomes" id="UP001500016"/>
    </source>
</evidence>
<keyword evidence="2" id="KW-0732">Signal</keyword>
<evidence type="ECO:0000313" key="3">
    <source>
        <dbReference type="EMBL" id="GAA2092698.1"/>
    </source>
</evidence>
<protein>
    <recommendedName>
        <fullName evidence="5">Lipoprotein</fullName>
    </recommendedName>
</protein>
<feature type="signal peptide" evidence="2">
    <location>
        <begin position="1"/>
        <end position="36"/>
    </location>
</feature>
<dbReference type="RefSeq" id="WP_344532449.1">
    <property type="nucleotide sequence ID" value="NZ_BAAAPE010000015.1"/>
</dbReference>
<proteinExistence type="predicted"/>
<dbReference type="EMBL" id="BAAAPE010000015">
    <property type="protein sequence ID" value="GAA2092698.1"/>
    <property type="molecule type" value="Genomic_DNA"/>
</dbReference>
<reference evidence="3 4" key="1">
    <citation type="journal article" date="2019" name="Int. J. Syst. Evol. Microbiol.">
        <title>The Global Catalogue of Microorganisms (GCM) 10K type strain sequencing project: providing services to taxonomists for standard genome sequencing and annotation.</title>
        <authorList>
            <consortium name="The Broad Institute Genomics Platform"/>
            <consortium name="The Broad Institute Genome Sequencing Center for Infectious Disease"/>
            <person name="Wu L."/>
            <person name="Ma J."/>
        </authorList>
    </citation>
    <scope>NUCLEOTIDE SEQUENCE [LARGE SCALE GENOMIC DNA]</scope>
    <source>
        <strain evidence="3 4">JCM 15478</strain>
    </source>
</reference>
<keyword evidence="4" id="KW-1185">Reference proteome</keyword>
<sequence length="202" mass="22148">MSRLRPRALARRALPLLLAAQAVLLPAGLVSGTAHAQQLSCPPTACGSVSTGPVSQAPPSEGPCTSPDKAVCLVRSQTPEEREKSREIRVRYHELLAEMDRTECEMRTEGRSEEEIARKLVQMRNEAKHITRAGMSPDEVRVLEERNRQKYGNPLGPTADQLYAKYGSWRAVSDAAGRTSVAVDHELGLEYRPCGCEAERAA</sequence>
<evidence type="ECO:0000256" key="2">
    <source>
        <dbReference type="SAM" id="SignalP"/>
    </source>
</evidence>
<evidence type="ECO:0008006" key="5">
    <source>
        <dbReference type="Google" id="ProtNLM"/>
    </source>
</evidence>
<comment type="caution">
    <text evidence="3">The sequence shown here is derived from an EMBL/GenBank/DDBJ whole genome shotgun (WGS) entry which is preliminary data.</text>
</comment>
<accession>A0ABN2WHV7</accession>